<protein>
    <recommendedName>
        <fullName evidence="4">SIS domain-containing protein</fullName>
    </recommendedName>
</protein>
<dbReference type="Gene3D" id="3.40.1190.20">
    <property type="match status" value="1"/>
</dbReference>
<evidence type="ECO:0000256" key="3">
    <source>
        <dbReference type="SAM" id="MobiDB-lite"/>
    </source>
</evidence>
<feature type="compositionally biased region" description="Basic and acidic residues" evidence="3">
    <location>
        <begin position="377"/>
        <end position="388"/>
    </location>
</feature>
<dbReference type="GO" id="GO:1901135">
    <property type="term" value="P:carbohydrate derivative metabolic process"/>
    <property type="evidence" value="ECO:0007669"/>
    <property type="project" value="InterPro"/>
</dbReference>
<dbReference type="Gene3D" id="3.40.50.620">
    <property type="entry name" value="HUPs"/>
    <property type="match status" value="1"/>
</dbReference>
<dbReference type="STRING" id="264251.FB00_18495"/>
<dbReference type="InterPro" id="IPR050099">
    <property type="entry name" value="SIS_GmhA/DiaA_subfam"/>
</dbReference>
<organism evidence="5 6">
    <name type="scientific">Cellulosimicrobium funkei</name>
    <dbReference type="NCBI Taxonomy" id="264251"/>
    <lineage>
        <taxon>Bacteria</taxon>
        <taxon>Bacillati</taxon>
        <taxon>Actinomycetota</taxon>
        <taxon>Actinomycetes</taxon>
        <taxon>Micrococcales</taxon>
        <taxon>Promicromonosporaceae</taxon>
        <taxon>Cellulosimicrobium</taxon>
    </lineage>
</organism>
<evidence type="ECO:0000313" key="5">
    <source>
        <dbReference type="EMBL" id="KLN33298.1"/>
    </source>
</evidence>
<dbReference type="EMBL" id="JNBQ01000039">
    <property type="protein sequence ID" value="KLN33298.1"/>
    <property type="molecule type" value="Genomic_DNA"/>
</dbReference>
<dbReference type="InterPro" id="IPR004821">
    <property type="entry name" value="Cyt_trans-like"/>
</dbReference>
<name>A0A0H2KJG2_9MICO</name>
<dbReference type="InterPro" id="IPR001347">
    <property type="entry name" value="SIS_dom"/>
</dbReference>
<dbReference type="SUPFAM" id="SSF53697">
    <property type="entry name" value="SIS domain"/>
    <property type="match status" value="1"/>
</dbReference>
<dbReference type="NCBIfam" id="TIGR00125">
    <property type="entry name" value="cyt_tran_rel"/>
    <property type="match status" value="1"/>
</dbReference>
<accession>A0A0H2KJG2</accession>
<dbReference type="InterPro" id="IPR046348">
    <property type="entry name" value="SIS_dom_sf"/>
</dbReference>
<dbReference type="CDD" id="cd05006">
    <property type="entry name" value="SIS_GmhA"/>
    <property type="match status" value="1"/>
</dbReference>
<feature type="domain" description="SIS" evidence="4">
    <location>
        <begin position="90"/>
        <end position="247"/>
    </location>
</feature>
<dbReference type="Pfam" id="PF01467">
    <property type="entry name" value="CTP_transf_like"/>
    <property type="match status" value="1"/>
</dbReference>
<dbReference type="Gene3D" id="3.40.50.10490">
    <property type="entry name" value="Glucose-6-phosphate isomerase like protein, domain 1"/>
    <property type="match status" value="1"/>
</dbReference>
<dbReference type="Pfam" id="PF00294">
    <property type="entry name" value="PfkB"/>
    <property type="match status" value="1"/>
</dbReference>
<dbReference type="AlphaFoldDB" id="A0A0H2KJG2"/>
<feature type="region of interest" description="Disordered" evidence="3">
    <location>
        <begin position="560"/>
        <end position="595"/>
    </location>
</feature>
<keyword evidence="6" id="KW-1185">Reference proteome</keyword>
<feature type="compositionally biased region" description="Basic residues" evidence="3">
    <location>
        <begin position="7"/>
        <end position="35"/>
    </location>
</feature>
<dbReference type="PATRIC" id="fig|264251.5.peg.3749"/>
<dbReference type="GO" id="GO:0097367">
    <property type="term" value="F:carbohydrate derivative binding"/>
    <property type="evidence" value="ECO:0007669"/>
    <property type="project" value="InterPro"/>
</dbReference>
<feature type="region of interest" description="Disordered" evidence="3">
    <location>
        <begin position="368"/>
        <end position="388"/>
    </location>
</feature>
<dbReference type="SUPFAM" id="SSF52374">
    <property type="entry name" value="Nucleotidylyl transferase"/>
    <property type="match status" value="1"/>
</dbReference>
<dbReference type="SUPFAM" id="SSF53613">
    <property type="entry name" value="Ribokinase-like"/>
    <property type="match status" value="1"/>
</dbReference>
<dbReference type="PANTHER" id="PTHR30390">
    <property type="entry name" value="SEDOHEPTULOSE 7-PHOSPHATE ISOMERASE / DNAA INITIATOR-ASSOCIATING FACTOR FOR REPLICATION INITIATION"/>
    <property type="match status" value="1"/>
</dbReference>
<dbReference type="InterPro" id="IPR035461">
    <property type="entry name" value="GmhA/DiaA"/>
</dbReference>
<dbReference type="Pfam" id="PF13580">
    <property type="entry name" value="SIS_2"/>
    <property type="match status" value="1"/>
</dbReference>
<feature type="region of interest" description="Disordered" evidence="3">
    <location>
        <begin position="1"/>
        <end position="55"/>
    </location>
</feature>
<feature type="compositionally biased region" description="Basic and acidic residues" evidence="3">
    <location>
        <begin position="562"/>
        <end position="571"/>
    </location>
</feature>
<keyword evidence="1" id="KW-0511">Multifunctional enzyme</keyword>
<proteinExistence type="predicted"/>
<evidence type="ECO:0000256" key="1">
    <source>
        <dbReference type="ARBA" id="ARBA00023268"/>
    </source>
</evidence>
<reference evidence="5 6" key="1">
    <citation type="submission" date="2014-05" db="EMBL/GenBank/DDBJ databases">
        <title>Cellulosimicrobium funkei U11 genome.</title>
        <authorList>
            <person name="Hu C."/>
            <person name="Gong Y."/>
            <person name="Wan W."/>
            <person name="Jiang M."/>
        </authorList>
    </citation>
    <scope>NUCLEOTIDE SEQUENCE [LARGE SCALE GENOMIC DNA]</scope>
    <source>
        <strain evidence="5 6">U11</strain>
    </source>
</reference>
<feature type="region of interest" description="Disordered" evidence="3">
    <location>
        <begin position="251"/>
        <end position="270"/>
    </location>
</feature>
<comment type="caution">
    <text evidence="5">The sequence shown here is derived from an EMBL/GenBank/DDBJ whole genome shotgun (WGS) entry which is preliminary data.</text>
</comment>
<sequence>MVDGRGPHRRVVRARRGRAPRRAGPRAPGRRRPRRAAGGERTVTAHGHGRTDGPQDAARRWLRDHAADLHDGLDLLTAEAGRIDAWGARLADTVLAGGRLLVAGNGGSAAEAQHLTAELVGRFDGERTPLSAISLHAETSSLTAIVNDYGIGEMYARQVAAHGRPGDVLVLLSTSGESENVVAAARRARDLGLTTWALTGPRDCSLAEACDDVLALHGASTSSVQELHLVVVHALCAALDAHVRHREAAAREESAGVTADGPPVEVPTTSEGPRVVVVGDVLLDRDVDGQVTRFSPDGPVPVVDTLGVRRSPGGAGLTALLAADAARVRLVAPFGDDEAGGELRALLRPHLDVVALPQVGTTRRKTRVRSGGQTVVRVDDGGPARPDDVPERAVRAALGGADVVLVSDYGAGTTHAGPVRDALEHAARDRTVVWDPHPRGGPPVPGTAVVTPNLAEALDAAEALGLEARADDPGGLARSLAAAWGVRAVCVTAGEHGAFVARADGEPAYVPATVAHGDPCGAGDRFASTVAVALARGAELVEAVVAAVGSASEWVATGGAEGYRRRADTATRHASGAPRTAPEHVTGPAPTDPAPEDVAARLRARGGTVVATGGCFDILHAGHVATLEAAARLGDHLVVLLNGDASVRRLKGPQRPVVGQADRARVLAALDCVSAVVVFDEDDPRAALDRLRPDVWAKGGDYTEETLPEAEVVRRHGGRVVVLPYVDGRSTTSILERSGRFAPGLPTLTEETTA</sequence>
<dbReference type="InterPro" id="IPR014729">
    <property type="entry name" value="Rossmann-like_a/b/a_fold"/>
</dbReference>
<dbReference type="InterPro" id="IPR029056">
    <property type="entry name" value="Ribokinase-like"/>
</dbReference>
<evidence type="ECO:0000256" key="2">
    <source>
        <dbReference type="ARBA" id="ARBA00023277"/>
    </source>
</evidence>
<keyword evidence="2" id="KW-0119">Carbohydrate metabolism</keyword>
<dbReference type="GO" id="GO:0003824">
    <property type="term" value="F:catalytic activity"/>
    <property type="evidence" value="ECO:0007669"/>
    <property type="project" value="UniProtKB-KW"/>
</dbReference>
<dbReference type="InterPro" id="IPR011611">
    <property type="entry name" value="PfkB_dom"/>
</dbReference>
<dbReference type="Proteomes" id="UP000035265">
    <property type="component" value="Unassembled WGS sequence"/>
</dbReference>
<evidence type="ECO:0000313" key="6">
    <source>
        <dbReference type="Proteomes" id="UP000035265"/>
    </source>
</evidence>
<evidence type="ECO:0000259" key="4">
    <source>
        <dbReference type="PROSITE" id="PS51464"/>
    </source>
</evidence>
<gene>
    <name evidence="5" type="ORF">FB00_18495</name>
</gene>
<dbReference type="PROSITE" id="PS51464">
    <property type="entry name" value="SIS"/>
    <property type="match status" value="1"/>
</dbReference>
<dbReference type="PANTHER" id="PTHR30390:SF6">
    <property type="entry name" value="DNAA INITIATOR-ASSOCIATING PROTEIN DIAA"/>
    <property type="match status" value="1"/>
</dbReference>